<feature type="domain" description="QLQ" evidence="4">
    <location>
        <begin position="457"/>
        <end position="477"/>
    </location>
</feature>
<dbReference type="GO" id="GO:0006355">
    <property type="term" value="P:regulation of DNA-templated transcription"/>
    <property type="evidence" value="ECO:0007669"/>
    <property type="project" value="InterPro"/>
</dbReference>
<feature type="compositionally biased region" description="Gly residues" evidence="3">
    <location>
        <begin position="1"/>
        <end position="15"/>
    </location>
</feature>
<feature type="compositionally biased region" description="Polar residues" evidence="3">
    <location>
        <begin position="406"/>
        <end position="450"/>
    </location>
</feature>
<feature type="region of interest" description="Disordered" evidence="3">
    <location>
        <begin position="306"/>
        <end position="457"/>
    </location>
</feature>
<protein>
    <recommendedName>
        <fullName evidence="4">QLQ domain-containing protein</fullName>
    </recommendedName>
</protein>
<evidence type="ECO:0000313" key="5">
    <source>
        <dbReference type="EMBL" id="KAI7755075.1"/>
    </source>
</evidence>
<dbReference type="EMBL" id="JAMZMK010001845">
    <property type="protein sequence ID" value="KAI7755075.1"/>
    <property type="molecule type" value="Genomic_DNA"/>
</dbReference>
<dbReference type="Proteomes" id="UP001206925">
    <property type="component" value="Unassembled WGS sequence"/>
</dbReference>
<dbReference type="PROSITE" id="PS51666">
    <property type="entry name" value="QLQ"/>
    <property type="match status" value="1"/>
</dbReference>
<dbReference type="GO" id="GO:0005634">
    <property type="term" value="C:nucleus"/>
    <property type="evidence" value="ECO:0007669"/>
    <property type="project" value="UniProtKB-SubCell"/>
</dbReference>
<feature type="region of interest" description="Disordered" evidence="3">
    <location>
        <begin position="1"/>
        <end position="54"/>
    </location>
</feature>
<reference evidence="5" key="1">
    <citation type="submission" date="2022-06" db="EMBL/GenBank/DDBJ databases">
        <title>Uncovering the hologenomic basis of an extraordinary plant invasion.</title>
        <authorList>
            <person name="Bieker V.C."/>
            <person name="Martin M.D."/>
            <person name="Gilbert T."/>
            <person name="Hodgins K."/>
            <person name="Battlay P."/>
            <person name="Petersen B."/>
            <person name="Wilson J."/>
        </authorList>
    </citation>
    <scope>NUCLEOTIDE SEQUENCE</scope>
    <source>
        <strain evidence="5">AA19_3_7</strain>
        <tissue evidence="5">Leaf</tissue>
    </source>
</reference>
<name>A0AAD5DBK3_AMBAR</name>
<evidence type="ECO:0000259" key="4">
    <source>
        <dbReference type="PROSITE" id="PS51666"/>
    </source>
</evidence>
<dbReference type="InterPro" id="IPR014978">
    <property type="entry name" value="Gln-Leu-Gln_QLQ"/>
</dbReference>
<gene>
    <name evidence="5" type="ORF">M8C21_006542</name>
</gene>
<feature type="compositionally biased region" description="Polar residues" evidence="3">
    <location>
        <begin position="306"/>
        <end position="346"/>
    </location>
</feature>
<evidence type="ECO:0000256" key="2">
    <source>
        <dbReference type="ARBA" id="ARBA00023242"/>
    </source>
</evidence>
<comment type="caution">
    <text evidence="5">The sequence shown here is derived from an EMBL/GenBank/DDBJ whole genome shotgun (WGS) entry which is preliminary data.</text>
</comment>
<sequence length="477" mass="50665">MQSGGGGPQGGGGHGRNMSVAPGPPSASASPSSSSSAVPRPNLGFDPIKHQQQQQQMQLQQQLLRNPEGREAILAYQAGIRQGGLGGGVVSGSGAMQQMQRVGQQHGQEEGQNVRHGFDQHMMNPMQQAYMQQYALHAQQAQQKGLAGMQGQQQMKMGVMGKDQELNLGNMRMQDALAFQAANQAQIAASKKPLDQFGHGGKQVMEEINQTVSDQSQSEMTSQNQKHFAVPTSFGQMTPGSNMGQMQAPQAQQGINNMGNSQVAMAAQMQAMQALALERNIDLSAPQNANLMAQLWPIMQSRMLGQQKANESNMGSQPKQQVGSPQVANESSPHSDVSGHSGSTKARQAMSPGHPASSQNAPLVNNSSGGGGQGQQFPIHGRENQLAPRQPTGNGSGMSSMPPPQSLANMSQGSESLQIQHARQQMNRSSPQSAASSNDVGLDNPSTSLKVSKPPPGFTKQQLHVLKAQILAFRRIK</sequence>
<keyword evidence="6" id="KW-1185">Reference proteome</keyword>
<dbReference type="GO" id="GO:0005524">
    <property type="term" value="F:ATP binding"/>
    <property type="evidence" value="ECO:0007669"/>
    <property type="project" value="InterPro"/>
</dbReference>
<dbReference type="AlphaFoldDB" id="A0AAD5DBK3"/>
<feature type="compositionally biased region" description="Low complexity" evidence="3">
    <location>
        <begin position="26"/>
        <end position="39"/>
    </location>
</feature>
<feature type="non-terminal residue" evidence="5">
    <location>
        <position position="1"/>
    </location>
</feature>
<accession>A0AAD5DBK3</accession>
<dbReference type="GO" id="GO:0048731">
    <property type="term" value="P:system development"/>
    <property type="evidence" value="ECO:0007669"/>
    <property type="project" value="UniProtKB-ARBA"/>
</dbReference>
<keyword evidence="2" id="KW-0539">Nucleus</keyword>
<proteinExistence type="predicted"/>
<evidence type="ECO:0000256" key="3">
    <source>
        <dbReference type="SAM" id="MobiDB-lite"/>
    </source>
</evidence>
<organism evidence="5 6">
    <name type="scientific">Ambrosia artemisiifolia</name>
    <name type="common">Common ragweed</name>
    <dbReference type="NCBI Taxonomy" id="4212"/>
    <lineage>
        <taxon>Eukaryota</taxon>
        <taxon>Viridiplantae</taxon>
        <taxon>Streptophyta</taxon>
        <taxon>Embryophyta</taxon>
        <taxon>Tracheophyta</taxon>
        <taxon>Spermatophyta</taxon>
        <taxon>Magnoliopsida</taxon>
        <taxon>eudicotyledons</taxon>
        <taxon>Gunneridae</taxon>
        <taxon>Pentapetalae</taxon>
        <taxon>asterids</taxon>
        <taxon>campanulids</taxon>
        <taxon>Asterales</taxon>
        <taxon>Asteraceae</taxon>
        <taxon>Asteroideae</taxon>
        <taxon>Heliantheae alliance</taxon>
        <taxon>Heliantheae</taxon>
        <taxon>Ambrosia</taxon>
    </lineage>
</organism>
<comment type="subcellular location">
    <subcellularLocation>
        <location evidence="1">Nucleus</location>
    </subcellularLocation>
</comment>
<evidence type="ECO:0000256" key="1">
    <source>
        <dbReference type="ARBA" id="ARBA00004123"/>
    </source>
</evidence>
<feature type="compositionally biased region" description="Polar residues" evidence="3">
    <location>
        <begin position="356"/>
        <end position="367"/>
    </location>
</feature>
<evidence type="ECO:0000313" key="6">
    <source>
        <dbReference type="Proteomes" id="UP001206925"/>
    </source>
</evidence>